<proteinExistence type="predicted"/>
<reference evidence="1 2" key="1">
    <citation type="submission" date="2020-08" db="EMBL/GenBank/DDBJ databases">
        <title>Genomic Encyclopedia of Type Strains, Phase III (KMG-III): the genomes of soil and plant-associated and newly described type strains.</title>
        <authorList>
            <person name="Whitman W."/>
        </authorList>
    </citation>
    <scope>NUCLEOTIDE SEQUENCE [LARGE SCALE GENOMIC DNA]</scope>
    <source>
        <strain evidence="1 2">CECT 4462</strain>
    </source>
</reference>
<protein>
    <submittedName>
        <fullName evidence="1">Uncharacterized protein</fullName>
    </submittedName>
</protein>
<name>A0A839T5N3_AZOMA</name>
<dbReference type="Proteomes" id="UP000549250">
    <property type="component" value="Unassembled WGS sequence"/>
</dbReference>
<evidence type="ECO:0000313" key="1">
    <source>
        <dbReference type="EMBL" id="MBB3103796.1"/>
    </source>
</evidence>
<evidence type="ECO:0000313" key="2">
    <source>
        <dbReference type="Proteomes" id="UP000549250"/>
    </source>
</evidence>
<dbReference type="AlphaFoldDB" id="A0A839T5N3"/>
<accession>A0A839T5N3</accession>
<organism evidence="1 2">
    <name type="scientific">Azomonas macrocytogenes</name>
    <name type="common">Azotobacter macrocytogenes</name>
    <dbReference type="NCBI Taxonomy" id="69962"/>
    <lineage>
        <taxon>Bacteria</taxon>
        <taxon>Pseudomonadati</taxon>
        <taxon>Pseudomonadota</taxon>
        <taxon>Gammaproteobacteria</taxon>
        <taxon>Pseudomonadales</taxon>
        <taxon>Pseudomonadaceae</taxon>
        <taxon>Azomonas</taxon>
    </lineage>
</organism>
<dbReference type="EMBL" id="JACHXI010000009">
    <property type="protein sequence ID" value="MBB3103796.1"/>
    <property type="molecule type" value="Genomic_DNA"/>
</dbReference>
<sequence>MTEINLLTAGRKALLARLETITQDNGYLTDAGSNVRSGWMNEVLKREDVGFPLVVVQYGRGKAPEQSPGVINLNTAFDVVGAVDVGLDEYEAALEDLMLDLFQALIPPFGRPLNWMPKGIAGVLIGASEMYPPGNGERAAIVRIPVTVKAVIRMK</sequence>
<dbReference type="RefSeq" id="WP_183166700.1">
    <property type="nucleotide sequence ID" value="NZ_JACHXI010000009.1"/>
</dbReference>
<gene>
    <name evidence="1" type="ORF">FHR87_002193</name>
</gene>
<keyword evidence="2" id="KW-1185">Reference proteome</keyword>
<comment type="caution">
    <text evidence="1">The sequence shown here is derived from an EMBL/GenBank/DDBJ whole genome shotgun (WGS) entry which is preliminary data.</text>
</comment>